<proteinExistence type="predicted"/>
<dbReference type="InterPro" id="IPR011006">
    <property type="entry name" value="CheY-like_superfamily"/>
</dbReference>
<dbReference type="Gene3D" id="3.40.50.2300">
    <property type="match status" value="1"/>
</dbReference>
<accession>A0A932CRD6</accession>
<organism evidence="3 4">
    <name type="scientific">Tectimicrobiota bacterium</name>
    <dbReference type="NCBI Taxonomy" id="2528274"/>
    <lineage>
        <taxon>Bacteria</taxon>
        <taxon>Pseudomonadati</taxon>
        <taxon>Nitrospinota/Tectimicrobiota group</taxon>
        <taxon>Candidatus Tectimicrobiota</taxon>
    </lineage>
</organism>
<gene>
    <name evidence="3" type="ORF">HYY20_12785</name>
</gene>
<reference evidence="3" key="1">
    <citation type="submission" date="2020-07" db="EMBL/GenBank/DDBJ databases">
        <title>Huge and variable diversity of episymbiotic CPR bacteria and DPANN archaea in groundwater ecosystems.</title>
        <authorList>
            <person name="He C.Y."/>
            <person name="Keren R."/>
            <person name="Whittaker M."/>
            <person name="Farag I.F."/>
            <person name="Doudna J."/>
            <person name="Cate J.H.D."/>
            <person name="Banfield J.F."/>
        </authorList>
    </citation>
    <scope>NUCLEOTIDE SEQUENCE</scope>
    <source>
        <strain evidence="3">NC_groundwater_672_Ag_B-0.1um_62_36</strain>
    </source>
</reference>
<dbReference type="InterPro" id="IPR001789">
    <property type="entry name" value="Sig_transdc_resp-reg_receiver"/>
</dbReference>
<sequence length="165" mass="18308">MELGKKIEILLIDNQAASFHEPLEAILDVTSPDTEYVIRSTKDPQQSLGMIGEREIDVALLGLDLSVCGDYEANRQVEQLKDSLPGMPEEKLGYRLLRYVKREMPQAKVIILASYGMCGEEPLRETERALEAGADGLVLKPFGMRELVVEIEKVLALESSESSVS</sequence>
<dbReference type="EMBL" id="JACPRF010000387">
    <property type="protein sequence ID" value="MBI2877746.1"/>
    <property type="molecule type" value="Genomic_DNA"/>
</dbReference>
<evidence type="ECO:0000256" key="1">
    <source>
        <dbReference type="PROSITE-ProRule" id="PRU00169"/>
    </source>
</evidence>
<evidence type="ECO:0000313" key="3">
    <source>
        <dbReference type="EMBL" id="MBI2877746.1"/>
    </source>
</evidence>
<dbReference type="SUPFAM" id="SSF52172">
    <property type="entry name" value="CheY-like"/>
    <property type="match status" value="1"/>
</dbReference>
<dbReference type="GO" id="GO:0000160">
    <property type="term" value="P:phosphorelay signal transduction system"/>
    <property type="evidence" value="ECO:0007669"/>
    <property type="project" value="InterPro"/>
</dbReference>
<dbReference type="AlphaFoldDB" id="A0A932CRD6"/>
<evidence type="ECO:0000259" key="2">
    <source>
        <dbReference type="PROSITE" id="PS50110"/>
    </source>
</evidence>
<comment type="caution">
    <text evidence="1">Lacks conserved residue(s) required for the propagation of feature annotation.</text>
</comment>
<feature type="domain" description="Response regulatory" evidence="2">
    <location>
        <begin position="8"/>
        <end position="155"/>
    </location>
</feature>
<comment type="caution">
    <text evidence="3">The sequence shown here is derived from an EMBL/GenBank/DDBJ whole genome shotgun (WGS) entry which is preliminary data.</text>
</comment>
<name>A0A932CRD6_UNCTE</name>
<evidence type="ECO:0000313" key="4">
    <source>
        <dbReference type="Proteomes" id="UP000769766"/>
    </source>
</evidence>
<protein>
    <submittedName>
        <fullName evidence="3">Response regulator transcription factor</fullName>
    </submittedName>
</protein>
<dbReference type="Proteomes" id="UP000769766">
    <property type="component" value="Unassembled WGS sequence"/>
</dbReference>
<dbReference type="PROSITE" id="PS50110">
    <property type="entry name" value="RESPONSE_REGULATORY"/>
    <property type="match status" value="1"/>
</dbReference>